<proteinExistence type="predicted"/>
<dbReference type="Pfam" id="PF03192">
    <property type="entry name" value="DUF257"/>
    <property type="match status" value="1"/>
</dbReference>
<evidence type="ECO:0000313" key="1">
    <source>
        <dbReference type="EMBL" id="ASJ02523.1"/>
    </source>
</evidence>
<accession>A0A2Z2MAP6</accession>
<dbReference type="EMBL" id="CP014862">
    <property type="protein sequence ID" value="ASJ02523.1"/>
    <property type="molecule type" value="Genomic_DNA"/>
</dbReference>
<protein>
    <recommendedName>
        <fullName evidence="3">KaiC-like domain-containing protein</fullName>
    </recommendedName>
</protein>
<reference evidence="1 2" key="1">
    <citation type="submission" date="2016-03" db="EMBL/GenBank/DDBJ databases">
        <title>Complete genome sequence of Thermococcus profundus strain DT5432.</title>
        <authorList>
            <person name="Oger P.M."/>
        </authorList>
    </citation>
    <scope>NUCLEOTIDE SEQUENCE [LARGE SCALE GENOMIC DNA]</scope>
    <source>
        <strain evidence="1 2">DT 5432</strain>
    </source>
</reference>
<organism evidence="1 2">
    <name type="scientific">Thermococcus profundus</name>
    <dbReference type="NCBI Taxonomy" id="49899"/>
    <lineage>
        <taxon>Archaea</taxon>
        <taxon>Methanobacteriati</taxon>
        <taxon>Methanobacteriota</taxon>
        <taxon>Thermococci</taxon>
        <taxon>Thermococcales</taxon>
        <taxon>Thermococcaceae</taxon>
        <taxon>Thermococcus</taxon>
    </lineage>
</organism>
<dbReference type="OrthoDB" id="85875at2157"/>
<dbReference type="Proteomes" id="UP000250179">
    <property type="component" value="Chromosome"/>
</dbReference>
<dbReference type="GeneID" id="33319600"/>
<keyword evidence="2" id="KW-1185">Reference proteome</keyword>
<dbReference type="RefSeq" id="WP_088857784.1">
    <property type="nucleotide sequence ID" value="NZ_CP014862.1"/>
</dbReference>
<dbReference type="Gene3D" id="3.40.50.11570">
    <property type="entry name" value="Protein of unknown function DUF257"/>
    <property type="match status" value="1"/>
</dbReference>
<dbReference type="InterPro" id="IPR005489">
    <property type="entry name" value="DUF257"/>
</dbReference>
<dbReference type="KEGG" id="tprf:A3L09_04265"/>
<dbReference type="AlphaFoldDB" id="A0A2Z2MAP6"/>
<gene>
    <name evidence="1" type="ORF">A3L09_04265</name>
</gene>
<evidence type="ECO:0000313" key="2">
    <source>
        <dbReference type="Proteomes" id="UP000250179"/>
    </source>
</evidence>
<name>A0A2Z2MAP6_THEPR</name>
<sequence>MEKAVGEFEGVLDGIKFGEIVMIEYSGYSTPVRSLYYLTSWAEKRHYKVVIVDILDTLYLHYQHMRLNGMNVEKFKDIDVIKIGGRTVVGNVIGQLNITGSTVGEKAFSRTYESAVKDGNVVMIVLGLEKLMMLFAESRRGILNIVNTMLSHVGDERVKGFCFINRTLMKEVSPYIIPLVAELTTTVIEIERASGTDVVRVAKALNPGIEMMEVKLA</sequence>
<evidence type="ECO:0008006" key="3">
    <source>
        <dbReference type="Google" id="ProtNLM"/>
    </source>
</evidence>